<keyword evidence="3" id="KW-1185">Reference proteome</keyword>
<dbReference type="EMBL" id="JAWDJT010000010">
    <property type="protein sequence ID" value="MDU0371754.1"/>
    <property type="molecule type" value="Genomic_DNA"/>
</dbReference>
<dbReference type="Proteomes" id="UP001250698">
    <property type="component" value="Unassembled WGS sequence"/>
</dbReference>
<organism evidence="2 3">
    <name type="scientific">Hymenobacter endophyticus</name>
    <dbReference type="NCBI Taxonomy" id="3076335"/>
    <lineage>
        <taxon>Bacteria</taxon>
        <taxon>Pseudomonadati</taxon>
        <taxon>Bacteroidota</taxon>
        <taxon>Cytophagia</taxon>
        <taxon>Cytophagales</taxon>
        <taxon>Hymenobacteraceae</taxon>
        <taxon>Hymenobacter</taxon>
    </lineage>
</organism>
<evidence type="ECO:0000313" key="2">
    <source>
        <dbReference type="EMBL" id="MDU0371754.1"/>
    </source>
</evidence>
<sequence length="120" mass="13159">MQNLVRALIGGSMLVLAACRSNVNVQELVQQPQVGDVYVVQFQPPGTAKPQFYLYRVQTVRPDAVDLAAARQPVPELPTAPPAPASFSTTLETYTRAEALELLHEQPGDINHARLVEVLR</sequence>
<name>A0ABU3TK52_9BACT</name>
<reference evidence="2 3" key="1">
    <citation type="submission" date="2023-10" db="EMBL/GenBank/DDBJ databases">
        <title>Hymenobacter endophyticus sp. nov., an isolate from the leaf tissues of wheat.</title>
        <authorList>
            <person name="Dai Y."/>
        </authorList>
    </citation>
    <scope>NUCLEOTIDE SEQUENCE [LARGE SCALE GENOMIC DNA]</scope>
    <source>
        <strain evidence="2 3">ZK17L-C2</strain>
    </source>
</reference>
<feature type="signal peptide" evidence="1">
    <location>
        <begin position="1"/>
        <end position="17"/>
    </location>
</feature>
<dbReference type="RefSeq" id="WP_315999213.1">
    <property type="nucleotide sequence ID" value="NZ_JAWDJT010000010.1"/>
</dbReference>
<evidence type="ECO:0000313" key="3">
    <source>
        <dbReference type="Proteomes" id="UP001250698"/>
    </source>
</evidence>
<comment type="caution">
    <text evidence="2">The sequence shown here is derived from an EMBL/GenBank/DDBJ whole genome shotgun (WGS) entry which is preliminary data.</text>
</comment>
<evidence type="ECO:0000256" key="1">
    <source>
        <dbReference type="SAM" id="SignalP"/>
    </source>
</evidence>
<protein>
    <recommendedName>
        <fullName evidence="4">Lipoprotein</fullName>
    </recommendedName>
</protein>
<gene>
    <name evidence="2" type="ORF">ROI90_15220</name>
</gene>
<evidence type="ECO:0008006" key="4">
    <source>
        <dbReference type="Google" id="ProtNLM"/>
    </source>
</evidence>
<dbReference type="PROSITE" id="PS51257">
    <property type="entry name" value="PROKAR_LIPOPROTEIN"/>
    <property type="match status" value="1"/>
</dbReference>
<feature type="chain" id="PRO_5045529154" description="Lipoprotein" evidence="1">
    <location>
        <begin position="18"/>
        <end position="120"/>
    </location>
</feature>
<accession>A0ABU3TK52</accession>
<keyword evidence="1" id="KW-0732">Signal</keyword>
<proteinExistence type="predicted"/>